<dbReference type="EMBL" id="NWUJ01000001">
    <property type="protein sequence ID" value="PFH38400.1"/>
    <property type="molecule type" value="Genomic_DNA"/>
</dbReference>
<feature type="compositionally biased region" description="Basic and acidic residues" evidence="1">
    <location>
        <begin position="1064"/>
        <end position="1078"/>
    </location>
</feature>
<feature type="compositionally biased region" description="Low complexity" evidence="1">
    <location>
        <begin position="403"/>
        <end position="414"/>
    </location>
</feature>
<dbReference type="RefSeq" id="XP_029222409.1">
    <property type="nucleotide sequence ID" value="XM_029359496.1"/>
</dbReference>
<feature type="region of interest" description="Disordered" evidence="1">
    <location>
        <begin position="1323"/>
        <end position="1385"/>
    </location>
</feature>
<feature type="region of interest" description="Disordered" evidence="1">
    <location>
        <begin position="1552"/>
        <end position="1649"/>
    </location>
</feature>
<feature type="region of interest" description="Disordered" evidence="1">
    <location>
        <begin position="231"/>
        <end position="254"/>
    </location>
</feature>
<feature type="region of interest" description="Disordered" evidence="1">
    <location>
        <begin position="1048"/>
        <end position="1083"/>
    </location>
</feature>
<feature type="region of interest" description="Disordered" evidence="1">
    <location>
        <begin position="1785"/>
        <end position="1856"/>
    </location>
</feature>
<feature type="region of interest" description="Disordered" evidence="1">
    <location>
        <begin position="382"/>
        <end position="427"/>
    </location>
</feature>
<feature type="region of interest" description="Disordered" evidence="1">
    <location>
        <begin position="1182"/>
        <end position="1225"/>
    </location>
</feature>
<feature type="compositionally biased region" description="Low complexity" evidence="1">
    <location>
        <begin position="1601"/>
        <end position="1616"/>
    </location>
</feature>
<name>A0A2A9MQN1_BESBE</name>
<evidence type="ECO:0000313" key="3">
    <source>
        <dbReference type="Proteomes" id="UP000224006"/>
    </source>
</evidence>
<comment type="caution">
    <text evidence="2">The sequence shown here is derived from an EMBL/GenBank/DDBJ whole genome shotgun (WGS) entry which is preliminary data.</text>
</comment>
<dbReference type="GeneID" id="40305804"/>
<feature type="compositionally biased region" description="Low complexity" evidence="1">
    <location>
        <begin position="1623"/>
        <end position="1635"/>
    </location>
</feature>
<dbReference type="Proteomes" id="UP000224006">
    <property type="component" value="Chromosome I"/>
</dbReference>
<sequence length="2397" mass="244674">MSSGLASCGVRTAEGAGNPSGVRIATAEERQLFPATFLNGTGSSLGMVAAGLKNAGHGGYAVAPSAAAATYVPQSLSSLPTQACMVLAGCQDMSGMSTPLNATDMISPSSCSTSCTASPDASPSAATSSSGAGVNASFSAAATTGCAASVAGAGKSSAQTSLRTASLPQPSVLRASAGLVTPVTSTADLLSSLSSHKDPWLHLLLAGSATSPSRADVVAALKTNGGKSLGLGGASPLSSSKKEDGTPSAFSSVAPVGGRMPLSLPLVGSNCVSVHPEIARSGSLTCESPAAAGMDANSATHAAALANLLQAQGVGFDKAATDSREEDAAMLFLQQFPKQQLASHGGAVAPGQQGHAGTLTLAAQLAGLVSGPVSPAPRLWPYAGRQPVQPQRLSRADASHVEGPPARRASAACGPSPPAATGRVVQTGTVKRANSGLGRTLAAAAAEDAAKFAPSSRAANAEGANDAAGAGEKPRTVFIGNNKASYHPDKQEWRTRYYQDGRRCMRTYSAKYYGYERAKCLAECFIRFVQTHGALPSQQTLLLAAERAQQQQTLTQLANDAVAPAAAGAASPSNKSAADVGFSRAPAAGAEAAGSCPAAAAQGLSEPQGVDAFLSPFAGNGLAHSVATASAKDSVLGSEPSSPTATSESASFRASARSRPVSTSHSGKGAKGERQVEVKGVNGGVASPGRTDDVRSRRAGLKRRRESVAGAEEGSGVTTSCRHSATGADSRLVSKLPTNKAPKRADGVDARISKHIDQQRLLKRNTTSDVRSLVSSAALAPSVEARANSEMQTQGLAEDEAALSPLSDVSKQLPLALLRQLFPASSSADSASESCLAHTSDDPKQSASSSAALAPSGFSTPLSSFASTASAAADALALAVASAGKECARWNEGTPGGNCSPDGGAGETMRLGRVEAGREAPFVETACKEDSEEDVVGDGAFRPVGVGGDSTDRPGGVQKVLLQGAAEGGEEQGLPRTEDSQFLPKNADVALVESSMDDDRTASLLQAFFDGCVLESLQRGRAHPGGEGLAEAASDWKAEDYGRRLEARRATRPQPGLVSALGDTEGKDRERGDTRKCGGEIQGLPSSLSSRGSFSITSASTAELYPSAAAGLPVYASVSSLSLSDPRLMQLLADRAALHSQAGGRGRSDGFRHLSVPLADEKMARLLSMEDKEGVVVGEKNTLPAPYSDTTPHARGSRPAEGVLRDQKAVGSLPDDPRGREGVSRGSGCDALLLRSVLQQSRACARTRGCISAEVLASLSRSVGTAGDDPGGKREKIASVFQQGEKLLGLHDASLRTVSTLPSAVLCAVSDLLSVFVLGEQQAEKNERSGKQETLESDEDQSGSAGSSGPAPQSAEEEMTTVGGGESVKRATCEEAMSGTKRERPERDFTLKLSCPESLADRLLNSHVASLCRLACATEAPLLSAFSSVFSDVGGVLEGDAQDGVSTPASFLPLRVDSVSSRESLNPARPRDAASQALSSIQSLSIRTLRAATEASQGAVAAAAAAEKEEACRRAKSDAASRDCVVTAGVAERAQCVGVSAEGASREAHATGAAACHAAESRLPHEAASEPEKPGNESLSSDAAAGGGEFGSPSPAEADDSSCSTSDGSTMSDTAAPIRVPCGGASAGSESAGFGVKSEESTASAETGTRRELLLPVASAEQSPVQTVAEASGAERGNVKAACVSRFRVLQREQEDRARRLLKEFWTIQHLQNEVKEAVGKEMEEHARLRERDEATVRVGTVAALAQQLFRDNIELFLLLHAALKAEGRASSAEAQGIKRRAQLVEQGTQGNRGSCEGKGGLSVKNSEGSVAAGGEISREEEEGDATPQLAALSSPTSDSSPSAAPCSSASSCSQESSVEPAASTVVCVSALDVARERTGAEQPEAQQGWLQHKELDGDVGRGKGGKGTLFSGSSCSIPRDVSERGGASVDSSVSDALCALQRTVQSLSARQGQIAELAKTCLSLIALQRRVLAERQSLLAVTIEALGLAGDHGGVSRLQCDGGNGSSDHEIAEDGKAGCCSAASGVDINQSGREAAADLCGRSKSFAEKAGSRAENSAEGGIRTFGDDNASACSSKVCGVGDSDEEQFAVAAKSDEEGVGAAEAPCPSVSTAREGTLFSEDERKSSTPEIGVRASDKSSSAADILRFLSSDCGAVGVDKAHAEKAQLRALSGVMYYQPAFAGVEMKGERTSDLASGTAGCGTEPAGGPSHGLVTTEVPPEPAKMAESQKVGFLGLGELLGSSAVWERMRRTPQANSPSCPSSEALPQGAAAAFSGPLSDVGRSDSACAVMSDSASHLHRINWQVPEQLQDEAAGMKRPFAFSNTALSRSSSGLGGGQDESARKETEAFLLSLQTENVPSMPEISTFLHLKGDGSPTDTLGDRASLAGGPPSRPSRS</sequence>
<feature type="compositionally biased region" description="Basic and acidic residues" evidence="1">
    <location>
        <begin position="1559"/>
        <end position="1575"/>
    </location>
</feature>
<feature type="compositionally biased region" description="Low complexity" evidence="1">
    <location>
        <begin position="1342"/>
        <end position="1354"/>
    </location>
</feature>
<evidence type="ECO:0000256" key="1">
    <source>
        <dbReference type="SAM" id="MobiDB-lite"/>
    </source>
</evidence>
<gene>
    <name evidence="2" type="ORF">BESB_007420</name>
</gene>
<organism evidence="2 3">
    <name type="scientific">Besnoitia besnoiti</name>
    <name type="common">Apicomplexan protozoan</name>
    <dbReference type="NCBI Taxonomy" id="94643"/>
    <lineage>
        <taxon>Eukaryota</taxon>
        <taxon>Sar</taxon>
        <taxon>Alveolata</taxon>
        <taxon>Apicomplexa</taxon>
        <taxon>Conoidasida</taxon>
        <taxon>Coccidia</taxon>
        <taxon>Eucoccidiorida</taxon>
        <taxon>Eimeriorina</taxon>
        <taxon>Sarcocystidae</taxon>
        <taxon>Besnoitia</taxon>
    </lineage>
</organism>
<dbReference type="KEGG" id="bbes:BESB_007420"/>
<protein>
    <submittedName>
        <fullName evidence="2">Uncharacterized protein</fullName>
    </submittedName>
</protein>
<dbReference type="VEuPathDB" id="ToxoDB:BESB_007420"/>
<evidence type="ECO:0000313" key="2">
    <source>
        <dbReference type="EMBL" id="PFH38400.1"/>
    </source>
</evidence>
<accession>A0A2A9MQN1</accession>
<feature type="region of interest" description="Disordered" evidence="1">
    <location>
        <begin position="2367"/>
        <end position="2397"/>
    </location>
</feature>
<feature type="region of interest" description="Disordered" evidence="1">
    <location>
        <begin position="634"/>
        <end position="730"/>
    </location>
</feature>
<feature type="region of interest" description="Disordered" evidence="1">
    <location>
        <begin position="833"/>
        <end position="853"/>
    </location>
</feature>
<proteinExistence type="predicted"/>
<feature type="compositionally biased region" description="Low complexity" evidence="1">
    <location>
        <begin position="638"/>
        <end position="659"/>
    </location>
</feature>
<feature type="compositionally biased region" description="Basic and acidic residues" evidence="1">
    <location>
        <begin position="1323"/>
        <end position="1334"/>
    </location>
</feature>
<reference evidence="2 3" key="1">
    <citation type="submission" date="2017-09" db="EMBL/GenBank/DDBJ databases">
        <title>Genome sequencing of Besnoitia besnoiti strain Bb-Ger1.</title>
        <authorList>
            <person name="Schares G."/>
            <person name="Venepally P."/>
            <person name="Lorenzi H.A."/>
        </authorList>
    </citation>
    <scope>NUCLEOTIDE SEQUENCE [LARGE SCALE GENOMIC DNA]</scope>
    <source>
        <strain evidence="2 3">Bb-Ger1</strain>
    </source>
</reference>
<feature type="region of interest" description="Disordered" evidence="1">
    <location>
        <begin position="2326"/>
        <end position="2346"/>
    </location>
</feature>
<feature type="compositionally biased region" description="Low complexity" evidence="1">
    <location>
        <begin position="1831"/>
        <end position="1856"/>
    </location>
</feature>
<keyword evidence="3" id="KW-1185">Reference proteome</keyword>
<dbReference type="OrthoDB" id="354906at2759"/>